<feature type="signal peptide" evidence="1">
    <location>
        <begin position="1"/>
        <end position="21"/>
    </location>
</feature>
<reference evidence="2 3" key="1">
    <citation type="journal article" date="2024" name="Chem. Sci.">
        <title>Discovery of megapolipeptins by genome mining of a Burkholderiales bacteria collection.</title>
        <authorList>
            <person name="Paulo B.S."/>
            <person name="Recchia M.J.J."/>
            <person name="Lee S."/>
            <person name="Fergusson C.H."/>
            <person name="Romanowski S.B."/>
            <person name="Hernandez A."/>
            <person name="Krull N."/>
            <person name="Liu D.Y."/>
            <person name="Cavanagh H."/>
            <person name="Bos A."/>
            <person name="Gray C.A."/>
            <person name="Murphy B.T."/>
            <person name="Linington R.G."/>
            <person name="Eustaquio A.S."/>
        </authorList>
    </citation>
    <scope>NUCLEOTIDE SEQUENCE [LARGE SCALE GENOMIC DNA]</scope>
    <source>
        <strain evidence="2 3">RL21-008-BIB-B</strain>
    </source>
</reference>
<protein>
    <recommendedName>
        <fullName evidence="4">Lipoprotein</fullName>
    </recommendedName>
</protein>
<dbReference type="Pfam" id="PF14366">
    <property type="entry name" value="DUF4410"/>
    <property type="match status" value="1"/>
</dbReference>
<name>A0ABW8Z536_9BURK</name>
<keyword evidence="3" id="KW-1185">Reference proteome</keyword>
<evidence type="ECO:0000256" key="1">
    <source>
        <dbReference type="SAM" id="SignalP"/>
    </source>
</evidence>
<proteinExistence type="predicted"/>
<evidence type="ECO:0000313" key="3">
    <source>
        <dbReference type="Proteomes" id="UP001629214"/>
    </source>
</evidence>
<dbReference type="EMBL" id="JAQQFR010000004">
    <property type="protein sequence ID" value="MFL9878154.1"/>
    <property type="molecule type" value="Genomic_DNA"/>
</dbReference>
<dbReference type="RefSeq" id="WP_408166873.1">
    <property type="nucleotide sequence ID" value="NZ_JAQQFR010000004.1"/>
</dbReference>
<comment type="caution">
    <text evidence="2">The sequence shown here is derived from an EMBL/GenBank/DDBJ whole genome shotgun (WGS) entry which is preliminary data.</text>
</comment>
<evidence type="ECO:0008006" key="4">
    <source>
        <dbReference type="Google" id="ProtNLM"/>
    </source>
</evidence>
<sequence length="319" mass="35297">MKNYWALILSCVALLSGCAGTIQRENGSMKSTFATTSINSVELKLSEEARLLQAENPIFSQKELLDFVERKLGSLDLVKADSPYHAEITITRFRIRSAFNAIMWGIMAGTDSIDGKVRIFDSGNRQVHAFDVTASYGLGGIAGGDSTRVNWLYNKFTELAVAEMMGKTDFTDIRQANKQKIQASRNAAKQPLQSEFALPPDTGFAELANAEAIPYVGQFAKDSYALYLTRPLPRSFVISENGHWAYRTGKDALASALITCQNAAKSNCYPYAIDDHIVWKTDVAERELMRRQLLAEIASHRNTKTAAVQKIMPPTEPGK</sequence>
<feature type="chain" id="PRO_5045538503" description="Lipoprotein" evidence="1">
    <location>
        <begin position="22"/>
        <end position="319"/>
    </location>
</feature>
<organism evidence="2 3">
    <name type="scientific">Herbaspirillum rhizosphaerae</name>
    <dbReference type="NCBI Taxonomy" id="346179"/>
    <lineage>
        <taxon>Bacteria</taxon>
        <taxon>Pseudomonadati</taxon>
        <taxon>Pseudomonadota</taxon>
        <taxon>Betaproteobacteria</taxon>
        <taxon>Burkholderiales</taxon>
        <taxon>Oxalobacteraceae</taxon>
        <taxon>Herbaspirillum</taxon>
    </lineage>
</organism>
<dbReference type="InterPro" id="IPR025522">
    <property type="entry name" value="DUF4410"/>
</dbReference>
<dbReference type="Proteomes" id="UP001629214">
    <property type="component" value="Unassembled WGS sequence"/>
</dbReference>
<accession>A0ABW8Z536</accession>
<dbReference type="PROSITE" id="PS51257">
    <property type="entry name" value="PROKAR_LIPOPROTEIN"/>
    <property type="match status" value="1"/>
</dbReference>
<gene>
    <name evidence="2" type="ORF">PQR63_07180</name>
</gene>
<evidence type="ECO:0000313" key="2">
    <source>
        <dbReference type="EMBL" id="MFL9878154.1"/>
    </source>
</evidence>
<keyword evidence="1" id="KW-0732">Signal</keyword>